<name>A0AAQ4FK48_AMBAM</name>
<evidence type="ECO:0000256" key="7">
    <source>
        <dbReference type="ARBA" id="ARBA00023136"/>
    </source>
</evidence>
<dbReference type="Proteomes" id="UP001321473">
    <property type="component" value="Unassembled WGS sequence"/>
</dbReference>
<feature type="transmembrane region" description="Helical" evidence="10">
    <location>
        <begin position="18"/>
        <end position="37"/>
    </location>
</feature>
<evidence type="ECO:0000256" key="1">
    <source>
        <dbReference type="ARBA" id="ARBA00004323"/>
    </source>
</evidence>
<keyword evidence="3 10" id="KW-0812">Transmembrane</keyword>
<keyword evidence="2" id="KW-0808">Transferase</keyword>
<proteinExistence type="predicted"/>
<comment type="subcellular location">
    <subcellularLocation>
        <location evidence="1">Golgi apparatus membrane</location>
        <topology evidence="1">Single-pass type II membrane protein</topology>
    </subcellularLocation>
</comment>
<dbReference type="PANTHER" id="PTHR12129:SF15">
    <property type="entry name" value="URONYL 2-SULFOTRANSFERASE"/>
    <property type="match status" value="1"/>
</dbReference>
<keyword evidence="8" id="KW-0325">Glycoprotein</keyword>
<evidence type="ECO:0000256" key="8">
    <source>
        <dbReference type="ARBA" id="ARBA00023180"/>
    </source>
</evidence>
<organism evidence="11 12">
    <name type="scientific">Amblyomma americanum</name>
    <name type="common">Lone star tick</name>
    <dbReference type="NCBI Taxonomy" id="6943"/>
    <lineage>
        <taxon>Eukaryota</taxon>
        <taxon>Metazoa</taxon>
        <taxon>Ecdysozoa</taxon>
        <taxon>Arthropoda</taxon>
        <taxon>Chelicerata</taxon>
        <taxon>Arachnida</taxon>
        <taxon>Acari</taxon>
        <taxon>Parasitiformes</taxon>
        <taxon>Ixodida</taxon>
        <taxon>Ixodoidea</taxon>
        <taxon>Ixodidae</taxon>
        <taxon>Amblyomminae</taxon>
        <taxon>Amblyomma</taxon>
    </lineage>
</organism>
<evidence type="ECO:0000256" key="10">
    <source>
        <dbReference type="SAM" id="Phobius"/>
    </source>
</evidence>
<evidence type="ECO:0000313" key="11">
    <source>
        <dbReference type="EMBL" id="KAK8787105.1"/>
    </source>
</evidence>
<evidence type="ECO:0000256" key="2">
    <source>
        <dbReference type="ARBA" id="ARBA00022679"/>
    </source>
</evidence>
<sequence length="222" mass="25030">MDPEGNQTPTKRCRKRPIFSVVFVGGTLLFLCCLHWSPQQRPHAPTNAPDAPAEQTGVNLSASCSSGGADAEDAGVARRQKVRLLYNRVPKCGSTTLLTLLRRLSTSNGFQHLHCRIYDKRLLTHDQQARSGMTRAQAQFVEEVTSAKAPCSYDRHVYFLDFEKLVQNSWALDRARQNIERHFSVVGVLEDLNLTLALLEMHIPRFFRGATELYRKSGAEFL</sequence>
<protein>
    <submittedName>
        <fullName evidence="11">Uncharacterized protein</fullName>
    </submittedName>
</protein>
<dbReference type="InterPro" id="IPR007734">
    <property type="entry name" value="Heparan_SO4_2-O-STrfase"/>
</dbReference>
<evidence type="ECO:0000256" key="4">
    <source>
        <dbReference type="ARBA" id="ARBA00022968"/>
    </source>
</evidence>
<dbReference type="AlphaFoldDB" id="A0AAQ4FK48"/>
<feature type="region of interest" description="Disordered" evidence="9">
    <location>
        <begin position="42"/>
        <end position="71"/>
    </location>
</feature>
<evidence type="ECO:0000256" key="3">
    <source>
        <dbReference type="ARBA" id="ARBA00022692"/>
    </source>
</evidence>
<evidence type="ECO:0000256" key="6">
    <source>
        <dbReference type="ARBA" id="ARBA00023034"/>
    </source>
</evidence>
<accession>A0AAQ4FK48</accession>
<comment type="caution">
    <text evidence="11">The sequence shown here is derived from an EMBL/GenBank/DDBJ whole genome shotgun (WGS) entry which is preliminary data.</text>
</comment>
<evidence type="ECO:0000256" key="9">
    <source>
        <dbReference type="SAM" id="MobiDB-lite"/>
    </source>
</evidence>
<dbReference type="InterPro" id="IPR027417">
    <property type="entry name" value="P-loop_NTPase"/>
</dbReference>
<evidence type="ECO:0000256" key="5">
    <source>
        <dbReference type="ARBA" id="ARBA00022989"/>
    </source>
</evidence>
<keyword evidence="12" id="KW-1185">Reference proteome</keyword>
<dbReference type="Gene3D" id="3.40.50.300">
    <property type="entry name" value="P-loop containing nucleotide triphosphate hydrolases"/>
    <property type="match status" value="2"/>
</dbReference>
<dbReference type="GO" id="GO:0000139">
    <property type="term" value="C:Golgi membrane"/>
    <property type="evidence" value="ECO:0007669"/>
    <property type="project" value="UniProtKB-SubCell"/>
</dbReference>
<keyword evidence="4" id="KW-0735">Signal-anchor</keyword>
<reference evidence="11 12" key="1">
    <citation type="journal article" date="2023" name="Arcadia Sci">
        <title>De novo assembly of a long-read Amblyomma americanum tick genome.</title>
        <authorList>
            <person name="Chou S."/>
            <person name="Poskanzer K.E."/>
            <person name="Rollins M."/>
            <person name="Thuy-Boun P.S."/>
        </authorList>
    </citation>
    <scope>NUCLEOTIDE SEQUENCE [LARGE SCALE GENOMIC DNA]</scope>
    <source>
        <strain evidence="11">F_SG_1</strain>
        <tissue evidence="11">Salivary glands</tissue>
    </source>
</reference>
<keyword evidence="7 10" id="KW-0472">Membrane</keyword>
<gene>
    <name evidence="11" type="ORF">V5799_023120</name>
</gene>
<keyword evidence="6" id="KW-0333">Golgi apparatus</keyword>
<dbReference type="PANTHER" id="PTHR12129">
    <property type="entry name" value="HEPARAN SULFATE 2-O-SULFOTRANSFERASE"/>
    <property type="match status" value="1"/>
</dbReference>
<evidence type="ECO:0000313" key="12">
    <source>
        <dbReference type="Proteomes" id="UP001321473"/>
    </source>
</evidence>
<dbReference type="GO" id="GO:0008146">
    <property type="term" value="F:sulfotransferase activity"/>
    <property type="evidence" value="ECO:0007669"/>
    <property type="project" value="InterPro"/>
</dbReference>
<dbReference type="EMBL" id="JARKHS020002101">
    <property type="protein sequence ID" value="KAK8787105.1"/>
    <property type="molecule type" value="Genomic_DNA"/>
</dbReference>
<keyword evidence="5 10" id="KW-1133">Transmembrane helix</keyword>
<feature type="compositionally biased region" description="Polar residues" evidence="9">
    <location>
        <begin position="56"/>
        <end position="66"/>
    </location>
</feature>